<feature type="region of interest" description="Disordered" evidence="6">
    <location>
        <begin position="325"/>
        <end position="548"/>
    </location>
</feature>
<evidence type="ECO:0008006" key="11">
    <source>
        <dbReference type="Google" id="ProtNLM"/>
    </source>
</evidence>
<keyword evidence="2 4" id="KW-0863">Zinc-finger</keyword>
<dbReference type="PROSITE" id="PS50089">
    <property type="entry name" value="ZF_RING_2"/>
    <property type="match status" value="1"/>
</dbReference>
<sequence length="622" mass="68883">MADQCIVCLENLEVEASVTDQPLSGSSTDSTKLSEPVTAATSASKSDSNTNPQITTKKQDHNHNIALIHVCGHKLHDSCLREWAEKANSCPICRQSFHLVHVYDKVGGTLQSSYEVEDKKQVAEFDPQAWLDENPEDDVSTPCPVCNLADHEEVLLLCDGCDTPYHTYCLGLDGVPRGAWFCMECIHNLGPELADVVQPPPNANRSSFFPRTQASMRRARQRARSDAWQGAWGQIAGRVWDALSIDLDYHDDDSLEEYRRAQQLRERERREHERWQQRLNIASRAGARDVFASSIQNVFAAHPNPRPDASEQSREERRAWGAFERALESEDAAGNRRKRKSRSITGSPTEPRQEPERKLKRPRTRRLPVQNGEASSSKQGATASRAGSNQGEGGSSDSSARSPPSMDASAPTFLSALLKEVEMSTPSDDESIRHLFGPIPGANDRPSSPASSPSASGYSSPRASSSSPPPQRNSRPISPIMTLSSHIEPIYPPANYSPTRSSPENSESEHQGHRSGGSELRQPRPRRSEAVRMPRSNDVSPARSPLPLGLKEDISSIVRSALKPHWRAKQLNSEQYAAINRDISRKLYDGVSSDTPINDETRQTWEKLAKKEVARAVSELNT</sequence>
<gene>
    <name evidence="9" type="ORF">VTK73DRAFT_4169</name>
</gene>
<evidence type="ECO:0000256" key="3">
    <source>
        <dbReference type="ARBA" id="ARBA00022833"/>
    </source>
</evidence>
<reference evidence="9 10" key="1">
    <citation type="journal article" date="2024" name="Commun. Biol.">
        <title>Comparative genomic analysis of thermophilic fungi reveals convergent evolutionary adaptations and gene losses.</title>
        <authorList>
            <person name="Steindorff A.S."/>
            <person name="Aguilar-Pontes M.V."/>
            <person name="Robinson A.J."/>
            <person name="Andreopoulos B."/>
            <person name="LaButti K."/>
            <person name="Kuo A."/>
            <person name="Mondo S."/>
            <person name="Riley R."/>
            <person name="Otillar R."/>
            <person name="Haridas S."/>
            <person name="Lipzen A."/>
            <person name="Grimwood J."/>
            <person name="Schmutz J."/>
            <person name="Clum A."/>
            <person name="Reid I.D."/>
            <person name="Moisan M.C."/>
            <person name="Butler G."/>
            <person name="Nguyen T.T.M."/>
            <person name="Dewar K."/>
            <person name="Conant G."/>
            <person name="Drula E."/>
            <person name="Henrissat B."/>
            <person name="Hansel C."/>
            <person name="Singer S."/>
            <person name="Hutchinson M.I."/>
            <person name="de Vries R.P."/>
            <person name="Natvig D.O."/>
            <person name="Powell A.J."/>
            <person name="Tsang A."/>
            <person name="Grigoriev I.V."/>
        </authorList>
    </citation>
    <scope>NUCLEOTIDE SEQUENCE [LARGE SCALE GENOMIC DNA]</scope>
    <source>
        <strain evidence="9 10">ATCC 24622</strain>
    </source>
</reference>
<name>A0ABR3XZL8_9PEZI</name>
<accession>A0ABR3XZL8</accession>
<feature type="domain" description="RING-type" evidence="8">
    <location>
        <begin position="5"/>
        <end position="94"/>
    </location>
</feature>
<dbReference type="SMART" id="SM00184">
    <property type="entry name" value="RING"/>
    <property type="match status" value="2"/>
</dbReference>
<organism evidence="9 10">
    <name type="scientific">Phialemonium thermophilum</name>
    <dbReference type="NCBI Taxonomy" id="223376"/>
    <lineage>
        <taxon>Eukaryota</taxon>
        <taxon>Fungi</taxon>
        <taxon>Dikarya</taxon>
        <taxon>Ascomycota</taxon>
        <taxon>Pezizomycotina</taxon>
        <taxon>Sordariomycetes</taxon>
        <taxon>Sordariomycetidae</taxon>
        <taxon>Cephalothecales</taxon>
        <taxon>Cephalothecaceae</taxon>
        <taxon>Phialemonium</taxon>
    </lineage>
</organism>
<dbReference type="Gene3D" id="3.30.40.10">
    <property type="entry name" value="Zinc/RING finger domain, C3HC4 (zinc finger)"/>
    <property type="match status" value="2"/>
</dbReference>
<evidence type="ECO:0000256" key="1">
    <source>
        <dbReference type="ARBA" id="ARBA00022723"/>
    </source>
</evidence>
<dbReference type="Proteomes" id="UP001586593">
    <property type="component" value="Unassembled WGS sequence"/>
</dbReference>
<dbReference type="Pfam" id="PF00628">
    <property type="entry name" value="PHD"/>
    <property type="match status" value="1"/>
</dbReference>
<evidence type="ECO:0000313" key="9">
    <source>
        <dbReference type="EMBL" id="KAL1881409.1"/>
    </source>
</evidence>
<feature type="compositionally biased region" description="Polar residues" evidence="6">
    <location>
        <begin position="496"/>
        <end position="505"/>
    </location>
</feature>
<feature type="compositionally biased region" description="Low complexity" evidence="6">
    <location>
        <begin position="445"/>
        <end position="479"/>
    </location>
</feature>
<dbReference type="EMBL" id="JAZHXJ010000024">
    <property type="protein sequence ID" value="KAL1881409.1"/>
    <property type="molecule type" value="Genomic_DNA"/>
</dbReference>
<proteinExistence type="predicted"/>
<evidence type="ECO:0000256" key="6">
    <source>
        <dbReference type="SAM" id="MobiDB-lite"/>
    </source>
</evidence>
<dbReference type="InterPro" id="IPR001841">
    <property type="entry name" value="Znf_RING"/>
</dbReference>
<dbReference type="PROSITE" id="PS50016">
    <property type="entry name" value="ZF_PHD_2"/>
    <property type="match status" value="1"/>
</dbReference>
<evidence type="ECO:0000259" key="8">
    <source>
        <dbReference type="PROSITE" id="PS50089"/>
    </source>
</evidence>
<feature type="region of interest" description="Disordered" evidence="6">
    <location>
        <begin position="19"/>
        <end position="59"/>
    </location>
</feature>
<evidence type="ECO:0000313" key="10">
    <source>
        <dbReference type="Proteomes" id="UP001586593"/>
    </source>
</evidence>
<dbReference type="PANTHER" id="PTHR12618:SF20">
    <property type="entry name" value="PHD AND RING FINGER DOMAIN-CONTAINING PROTEIN 1"/>
    <property type="match status" value="1"/>
</dbReference>
<keyword evidence="5" id="KW-0175">Coiled coil</keyword>
<dbReference type="Pfam" id="PF13639">
    <property type="entry name" value="zf-RING_2"/>
    <property type="match status" value="1"/>
</dbReference>
<dbReference type="InterPro" id="IPR047157">
    <property type="entry name" value="PHRF1/Atg35"/>
</dbReference>
<keyword evidence="3" id="KW-0862">Zinc</keyword>
<dbReference type="InterPro" id="IPR001965">
    <property type="entry name" value="Znf_PHD"/>
</dbReference>
<evidence type="ECO:0000256" key="5">
    <source>
        <dbReference type="SAM" id="Coils"/>
    </source>
</evidence>
<evidence type="ECO:0000259" key="7">
    <source>
        <dbReference type="PROSITE" id="PS50016"/>
    </source>
</evidence>
<feature type="compositionally biased region" description="Low complexity" evidence="6">
    <location>
        <begin position="395"/>
        <end position="411"/>
    </location>
</feature>
<dbReference type="SUPFAM" id="SSF57850">
    <property type="entry name" value="RING/U-box"/>
    <property type="match status" value="1"/>
</dbReference>
<comment type="caution">
    <text evidence="9">The sequence shown here is derived from an EMBL/GenBank/DDBJ whole genome shotgun (WGS) entry which is preliminary data.</text>
</comment>
<dbReference type="InterPro" id="IPR011011">
    <property type="entry name" value="Znf_FYVE_PHD"/>
</dbReference>
<dbReference type="InterPro" id="IPR013083">
    <property type="entry name" value="Znf_RING/FYVE/PHD"/>
</dbReference>
<protein>
    <recommendedName>
        <fullName evidence="11">PHD and RING finger domain-containing protein</fullName>
    </recommendedName>
</protein>
<dbReference type="SUPFAM" id="SSF57903">
    <property type="entry name" value="FYVE/PHD zinc finger"/>
    <property type="match status" value="1"/>
</dbReference>
<dbReference type="SMART" id="SM00249">
    <property type="entry name" value="PHD"/>
    <property type="match status" value="1"/>
</dbReference>
<dbReference type="InterPro" id="IPR019786">
    <property type="entry name" value="Zinc_finger_PHD-type_CS"/>
</dbReference>
<dbReference type="InterPro" id="IPR019787">
    <property type="entry name" value="Znf_PHD-finger"/>
</dbReference>
<dbReference type="PANTHER" id="PTHR12618">
    <property type="entry name" value="PHD AND RING FINGER DOMAIN-CONTAINING PROTEIN 1"/>
    <property type="match status" value="1"/>
</dbReference>
<evidence type="ECO:0000256" key="2">
    <source>
        <dbReference type="ARBA" id="ARBA00022771"/>
    </source>
</evidence>
<feature type="domain" description="PHD-type" evidence="7">
    <location>
        <begin position="140"/>
        <end position="188"/>
    </location>
</feature>
<evidence type="ECO:0000256" key="4">
    <source>
        <dbReference type="PROSITE-ProRule" id="PRU00175"/>
    </source>
</evidence>
<keyword evidence="1" id="KW-0479">Metal-binding</keyword>
<feature type="compositionally biased region" description="Polar residues" evidence="6">
    <location>
        <begin position="19"/>
        <end position="56"/>
    </location>
</feature>
<keyword evidence="10" id="KW-1185">Reference proteome</keyword>
<feature type="compositionally biased region" description="Polar residues" evidence="6">
    <location>
        <begin position="372"/>
        <end position="389"/>
    </location>
</feature>
<dbReference type="PROSITE" id="PS01359">
    <property type="entry name" value="ZF_PHD_1"/>
    <property type="match status" value="1"/>
</dbReference>
<feature type="coiled-coil region" evidence="5">
    <location>
        <begin position="258"/>
        <end position="285"/>
    </location>
</feature>